<dbReference type="InterPro" id="IPR000719">
    <property type="entry name" value="Prot_kinase_dom"/>
</dbReference>
<dbReference type="Gene3D" id="1.25.40.10">
    <property type="entry name" value="Tetratricopeptide repeat domain"/>
    <property type="match status" value="2"/>
</dbReference>
<dbReference type="SUPFAM" id="SSF56112">
    <property type="entry name" value="Protein kinase-like (PK-like)"/>
    <property type="match status" value="1"/>
</dbReference>
<feature type="repeat" description="TPR" evidence="5">
    <location>
        <begin position="722"/>
        <end position="755"/>
    </location>
</feature>
<name>A0A2S9YHQ3_9BACT</name>
<protein>
    <submittedName>
        <fullName evidence="8">Serine/threonine-protein kinase PK-1</fullName>
        <ecNumber evidence="8">2.7.11.1</ecNumber>
    </submittedName>
</protein>
<dbReference type="PROSITE" id="PS00107">
    <property type="entry name" value="PROTEIN_KINASE_ATP"/>
    <property type="match status" value="1"/>
</dbReference>
<dbReference type="PROSITE" id="PS00108">
    <property type="entry name" value="PROTEIN_KINASE_ST"/>
    <property type="match status" value="1"/>
</dbReference>
<accession>A0A2S9YHQ3</accession>
<keyword evidence="2 6" id="KW-0547">Nucleotide-binding</keyword>
<dbReference type="SMART" id="SM00028">
    <property type="entry name" value="TPR"/>
    <property type="match status" value="6"/>
</dbReference>
<dbReference type="PROSITE" id="PS50011">
    <property type="entry name" value="PROTEIN_KINASE_DOM"/>
    <property type="match status" value="1"/>
</dbReference>
<dbReference type="Gene3D" id="1.10.510.10">
    <property type="entry name" value="Transferase(Phosphotransferase) domain 1"/>
    <property type="match status" value="1"/>
</dbReference>
<dbReference type="EC" id="2.7.11.1" evidence="8"/>
<dbReference type="InterPro" id="IPR019734">
    <property type="entry name" value="TPR_rpt"/>
</dbReference>
<feature type="domain" description="Protein kinase" evidence="7">
    <location>
        <begin position="41"/>
        <end position="343"/>
    </location>
</feature>
<dbReference type="EMBL" id="PVNK01000033">
    <property type="protein sequence ID" value="PRQ04645.1"/>
    <property type="molecule type" value="Genomic_DNA"/>
</dbReference>
<evidence type="ECO:0000256" key="1">
    <source>
        <dbReference type="ARBA" id="ARBA00022679"/>
    </source>
</evidence>
<evidence type="ECO:0000259" key="7">
    <source>
        <dbReference type="PROSITE" id="PS50011"/>
    </source>
</evidence>
<dbReference type="RefSeq" id="WP_106390104.1">
    <property type="nucleotide sequence ID" value="NZ_PVNK01000033.1"/>
</dbReference>
<dbReference type="GO" id="GO:0004674">
    <property type="term" value="F:protein serine/threonine kinase activity"/>
    <property type="evidence" value="ECO:0007669"/>
    <property type="project" value="UniProtKB-EC"/>
</dbReference>
<keyword evidence="3 8" id="KW-0418">Kinase</keyword>
<feature type="binding site" evidence="6">
    <location>
        <position position="79"/>
    </location>
    <ligand>
        <name>ATP</name>
        <dbReference type="ChEBI" id="CHEBI:30616"/>
    </ligand>
</feature>
<gene>
    <name evidence="8" type="primary">spk1_3</name>
    <name evidence="8" type="ORF">ENSA5_06500</name>
</gene>
<dbReference type="Proteomes" id="UP000237968">
    <property type="component" value="Unassembled WGS sequence"/>
</dbReference>
<keyword evidence="5" id="KW-0802">TPR repeat</keyword>
<dbReference type="Gene3D" id="3.30.200.20">
    <property type="entry name" value="Phosphorylase Kinase, domain 1"/>
    <property type="match status" value="1"/>
</dbReference>
<dbReference type="PROSITE" id="PS50005">
    <property type="entry name" value="TPR"/>
    <property type="match status" value="2"/>
</dbReference>
<dbReference type="Pfam" id="PF00069">
    <property type="entry name" value="Pkinase"/>
    <property type="match status" value="1"/>
</dbReference>
<dbReference type="AlphaFoldDB" id="A0A2S9YHQ3"/>
<keyword evidence="9" id="KW-1185">Reference proteome</keyword>
<dbReference type="InterPro" id="IPR017441">
    <property type="entry name" value="Protein_kinase_ATP_BS"/>
</dbReference>
<evidence type="ECO:0000256" key="3">
    <source>
        <dbReference type="ARBA" id="ARBA00022777"/>
    </source>
</evidence>
<keyword evidence="4 6" id="KW-0067">ATP-binding</keyword>
<evidence type="ECO:0000256" key="4">
    <source>
        <dbReference type="ARBA" id="ARBA00022840"/>
    </source>
</evidence>
<proteinExistence type="predicted"/>
<evidence type="ECO:0000256" key="2">
    <source>
        <dbReference type="ARBA" id="ARBA00022741"/>
    </source>
</evidence>
<reference evidence="8 9" key="1">
    <citation type="submission" date="2018-03" db="EMBL/GenBank/DDBJ databases">
        <title>Draft Genome Sequences of the Obligatory Marine Myxobacteria Enhygromyxa salina SWB005.</title>
        <authorList>
            <person name="Poehlein A."/>
            <person name="Moghaddam J.A."/>
            <person name="Harms H."/>
            <person name="Alanjari M."/>
            <person name="Koenig G.M."/>
            <person name="Daniel R."/>
            <person name="Schaeberle T.F."/>
        </authorList>
    </citation>
    <scope>NUCLEOTIDE SEQUENCE [LARGE SCALE GENOMIC DNA]</scope>
    <source>
        <strain evidence="8 9">SWB005</strain>
    </source>
</reference>
<dbReference type="Pfam" id="PF13424">
    <property type="entry name" value="TPR_12"/>
    <property type="match status" value="2"/>
</dbReference>
<organism evidence="8 9">
    <name type="scientific">Enhygromyxa salina</name>
    <dbReference type="NCBI Taxonomy" id="215803"/>
    <lineage>
        <taxon>Bacteria</taxon>
        <taxon>Pseudomonadati</taxon>
        <taxon>Myxococcota</taxon>
        <taxon>Polyangia</taxon>
        <taxon>Nannocystales</taxon>
        <taxon>Nannocystaceae</taxon>
        <taxon>Enhygromyxa</taxon>
    </lineage>
</organism>
<feature type="repeat" description="TPR" evidence="5">
    <location>
        <begin position="806"/>
        <end position="839"/>
    </location>
</feature>
<dbReference type="SUPFAM" id="SSF48452">
    <property type="entry name" value="TPR-like"/>
    <property type="match status" value="2"/>
</dbReference>
<comment type="caution">
    <text evidence="8">The sequence shown here is derived from an EMBL/GenBank/DDBJ whole genome shotgun (WGS) entry which is preliminary data.</text>
</comment>
<dbReference type="GO" id="GO:0005524">
    <property type="term" value="F:ATP binding"/>
    <property type="evidence" value="ECO:0007669"/>
    <property type="project" value="UniProtKB-UniRule"/>
</dbReference>
<dbReference type="InterPro" id="IPR011990">
    <property type="entry name" value="TPR-like_helical_dom_sf"/>
</dbReference>
<dbReference type="CDD" id="cd14014">
    <property type="entry name" value="STKc_PknB_like"/>
    <property type="match status" value="1"/>
</dbReference>
<evidence type="ECO:0000313" key="8">
    <source>
        <dbReference type="EMBL" id="PRQ04645.1"/>
    </source>
</evidence>
<evidence type="ECO:0000256" key="6">
    <source>
        <dbReference type="PROSITE-ProRule" id="PRU10141"/>
    </source>
</evidence>
<dbReference type="InterPro" id="IPR011009">
    <property type="entry name" value="Kinase-like_dom_sf"/>
</dbReference>
<evidence type="ECO:0000256" key="5">
    <source>
        <dbReference type="PROSITE-ProRule" id="PRU00339"/>
    </source>
</evidence>
<dbReference type="PANTHER" id="PTHR43289">
    <property type="entry name" value="MITOGEN-ACTIVATED PROTEIN KINASE KINASE KINASE 20-RELATED"/>
    <property type="match status" value="1"/>
</dbReference>
<evidence type="ECO:0000313" key="9">
    <source>
        <dbReference type="Proteomes" id="UP000237968"/>
    </source>
</evidence>
<keyword evidence="1 8" id="KW-0808">Transferase</keyword>
<dbReference type="OrthoDB" id="5372522at2"/>
<dbReference type="InterPro" id="IPR008271">
    <property type="entry name" value="Ser/Thr_kinase_AS"/>
</dbReference>
<dbReference type="PANTHER" id="PTHR43289:SF6">
    <property type="entry name" value="SERINE_THREONINE-PROTEIN KINASE NEKL-3"/>
    <property type="match status" value="1"/>
</dbReference>
<sequence>MAGEQEASTGWEPTVDNEAGLALGVAQPQSSPGPGRGIGRFVILRLLGEGGMGKVYVGYDEQLDRKVAIKLLRPQAAAKRAEQRLVREAQALARLSHPNVVQVYEAGTDAGAVFIAMEIVDGRTLSEWAAEHTSWRARLEALIQAGRGLAAAHAAGLVHRDFKPDNVLVGRDGRVRVLDFGLVRSVTAEVDADDEALEITAERGGETTLADEDHSRTLSPGRPAMLGADLTVRGTLMGTPIYMAPEQHRGAPCDAAADQFSFCVSAFEVLFGVQPYPAGQLRALAEAKHAGDIETIPSESPVPRAVREAIARGLAASPGARWPDMEALLAALERGLERRRPWRIPAVAAAVVAATLGLGFGLRATAPSEVAQCELDASALAEVWDEPRREAMRAAFEATSLRFESDAARQAERSLDDWSERWLAERRSSCRATRIEGTQSEALLDRREACLGRQLAQFDAIVDVLAAADERVVIRVAPILGELPDLGACSVAALDAEAEADADAALAPEQRAEVEAEFRALARARVELRVGRPQVAAELAEAALARGRGLDHAPLVIEAQAVLAKLEIDAGDLEGGLEQLREAVLAAERAGLLDLVASLRVSLARAAAGDFAQPVLERWMIDEAELALERVARANDPRELRLLVARARVIEQAGDYDEAIAAHTRAYALSEGRLDEAGRAKLRVGIGTALYRAGNYEAARAELEGSLAVVRESWGPWAPEVARIEFNLGMIASDLGEPERAQEHLSTAISIDEQLWGDGSLEVARDRFAVAYLAFATGDLDRGCELNGQVLTIYERELGPEHDETAAALTGVGLCHYYADEFEQARTSYRRALDVQRRLLGDEHYEVGVLRYNIAEVQLALGEVELARAGYEAARDIFAAGLPETHALHALPLKGLGLTGLETGAHAEALAALERALELADASQAVELGEIHFGLARALVATSGEQARATEHAEAALRAFEHAGVERQSTRVRAWLDGGKKQIVNDTNRSKHHHED</sequence>